<comment type="subunit">
    <text evidence="3">Component of the ER membrane protein complex (EMC).</text>
</comment>
<comment type="caution">
    <text evidence="4">The sequence shown here is derived from an EMBL/GenBank/DDBJ whole genome shotgun (WGS) entry which is preliminary data.</text>
</comment>
<evidence type="ECO:0000256" key="2">
    <source>
        <dbReference type="PROSITE-ProRule" id="PRU00339"/>
    </source>
</evidence>
<organism evidence="4 5">
    <name type="scientific">Zygosaccharomyces rouxii</name>
    <dbReference type="NCBI Taxonomy" id="4956"/>
    <lineage>
        <taxon>Eukaryota</taxon>
        <taxon>Fungi</taxon>
        <taxon>Dikarya</taxon>
        <taxon>Ascomycota</taxon>
        <taxon>Saccharomycotina</taxon>
        <taxon>Saccharomycetes</taxon>
        <taxon>Saccharomycetales</taxon>
        <taxon>Saccharomycetaceae</taxon>
        <taxon>Zygosaccharomyces</taxon>
    </lineage>
</organism>
<dbReference type="AlphaFoldDB" id="A0A1Q3AKB4"/>
<comment type="function">
    <text evidence="3">Part of the endoplasmic reticulum membrane protein complex (EMC) that enables the energy-independent insertion into endoplasmic reticulum membranes of newly synthesized membrane proteins.</text>
</comment>
<dbReference type="InterPro" id="IPR011990">
    <property type="entry name" value="TPR-like_helical_dom_sf"/>
</dbReference>
<reference evidence="4 5" key="1">
    <citation type="submission" date="2016-08" db="EMBL/GenBank/DDBJ databases">
        <title>Draft genome sequence of allopolyploid Zygosaccharomyces rouxii.</title>
        <authorList>
            <person name="Watanabe J."/>
            <person name="Uehara K."/>
            <person name="Mogi Y."/>
            <person name="Tsukioka Y."/>
        </authorList>
    </citation>
    <scope>NUCLEOTIDE SEQUENCE [LARGE SCALE GENOMIC DNA]</scope>
    <source>
        <strain evidence="4 5">NBRC 110957</strain>
    </source>
</reference>
<evidence type="ECO:0000256" key="1">
    <source>
        <dbReference type="ARBA" id="ARBA00022803"/>
    </source>
</evidence>
<evidence type="ECO:0000313" key="5">
    <source>
        <dbReference type="Proteomes" id="UP000187013"/>
    </source>
</evidence>
<dbReference type="EMBL" id="BDGX01000053">
    <property type="protein sequence ID" value="GAV56188.1"/>
    <property type="molecule type" value="Genomic_DNA"/>
</dbReference>
<keyword evidence="3" id="KW-0256">Endoplasmic reticulum</keyword>
<dbReference type="Proteomes" id="UP000187013">
    <property type="component" value="Unassembled WGS sequence"/>
</dbReference>
<sequence>MLRYQVGYPIPIEVLDFIMDAVRGRYLSICASKVYTQFSPDELRELNDGCKSYMQLKDPSLGQAQYFSLMEMLFYLAIYLCRDVEAQVLYNTFRDKLGEDSPRLYGMKSTLLQVNESDSAAVEFIEKLIKERLEVDTDSVSYPLLQKRLIAIQSKNHDKEWVVRQLLNLSEKFPIDPEIWWFAAQNYFEMGQFERAAFCLEEVIQLTPFNYVAFARLAEVLYYKSLRVDKSAAKTKFTLQNALNNALRSVELSEKYLKGWSLVALTSSKLDGKEKILQLAKCKLQAIANDSNPQNRVTAELILKSI</sequence>
<dbReference type="InterPro" id="IPR039856">
    <property type="entry name" value="EMC2-like"/>
</dbReference>
<dbReference type="PANTHER" id="PTHR12760">
    <property type="entry name" value="TETRATRICOPEPTIDE REPEAT PROTEIN"/>
    <property type="match status" value="1"/>
</dbReference>
<comment type="subcellular location">
    <subcellularLocation>
        <location evidence="3">Endoplasmic reticulum membrane</location>
        <topology evidence="3">Peripheral membrane protein</topology>
        <orientation evidence="3">Cytoplasmic side</orientation>
    </subcellularLocation>
</comment>
<protein>
    <recommendedName>
        <fullName evidence="3">ER membrane protein complex subunit 2</fullName>
    </recommendedName>
</protein>
<dbReference type="GO" id="GO:0072546">
    <property type="term" value="C:EMC complex"/>
    <property type="evidence" value="ECO:0007669"/>
    <property type="project" value="UniProtKB-UniRule"/>
</dbReference>
<evidence type="ECO:0000313" key="4">
    <source>
        <dbReference type="EMBL" id="GAV56188.1"/>
    </source>
</evidence>
<evidence type="ECO:0000256" key="3">
    <source>
        <dbReference type="RuleBase" id="RU367091"/>
    </source>
</evidence>
<keyword evidence="1 2" id="KW-0802">TPR repeat</keyword>
<dbReference type="Gene3D" id="1.25.40.10">
    <property type="entry name" value="Tetratricopeptide repeat domain"/>
    <property type="match status" value="1"/>
</dbReference>
<dbReference type="PROSITE" id="PS50005">
    <property type="entry name" value="TPR"/>
    <property type="match status" value="1"/>
</dbReference>
<gene>
    <name evidence="4" type="ORF">ZYGR_0BA00940</name>
</gene>
<keyword evidence="3" id="KW-0472">Membrane</keyword>
<proteinExistence type="inferred from homology"/>
<feature type="repeat" description="TPR" evidence="2">
    <location>
        <begin position="177"/>
        <end position="210"/>
    </location>
</feature>
<dbReference type="InterPro" id="IPR019734">
    <property type="entry name" value="TPR_rpt"/>
</dbReference>
<dbReference type="SUPFAM" id="SSF48452">
    <property type="entry name" value="TPR-like"/>
    <property type="match status" value="1"/>
</dbReference>
<accession>A0A1Q3AKB4</accession>
<dbReference type="OrthoDB" id="124397at2759"/>
<name>A0A1Q3AKB4_ZYGRO</name>
<comment type="similarity">
    <text evidence="3">Belongs to the EMC2 family.</text>
</comment>